<accession>A0A840V6B3</accession>
<dbReference type="PANTHER" id="PTHR13748:SF62">
    <property type="entry name" value="COBW DOMAIN-CONTAINING PROTEIN"/>
    <property type="match status" value="1"/>
</dbReference>
<dbReference type="Pfam" id="PF07683">
    <property type="entry name" value="CobW_C"/>
    <property type="match status" value="1"/>
</dbReference>
<comment type="catalytic activity">
    <reaction evidence="6">
        <text>GTP + H2O = GDP + phosphate + H(+)</text>
        <dbReference type="Rhea" id="RHEA:19669"/>
        <dbReference type="ChEBI" id="CHEBI:15377"/>
        <dbReference type="ChEBI" id="CHEBI:15378"/>
        <dbReference type="ChEBI" id="CHEBI:37565"/>
        <dbReference type="ChEBI" id="CHEBI:43474"/>
        <dbReference type="ChEBI" id="CHEBI:58189"/>
    </reaction>
    <physiologicalReaction direction="left-to-right" evidence="6">
        <dbReference type="Rhea" id="RHEA:19670"/>
    </physiologicalReaction>
</comment>
<dbReference type="Proteomes" id="UP000557717">
    <property type="component" value="Unassembled WGS sequence"/>
</dbReference>
<dbReference type="SUPFAM" id="SSF52540">
    <property type="entry name" value="P-loop containing nucleoside triphosphate hydrolases"/>
    <property type="match status" value="1"/>
</dbReference>
<comment type="similarity">
    <text evidence="4">Belongs to the SIMIBI class G3E GTPase family. ZNG1 subfamily.</text>
</comment>
<gene>
    <name evidence="9" type="ORF">HNR46_000542</name>
</gene>
<evidence type="ECO:0000256" key="6">
    <source>
        <dbReference type="ARBA" id="ARBA00049117"/>
    </source>
</evidence>
<dbReference type="PANTHER" id="PTHR13748">
    <property type="entry name" value="COBW-RELATED"/>
    <property type="match status" value="1"/>
</dbReference>
<dbReference type="SUPFAM" id="SSF90002">
    <property type="entry name" value="Hypothetical protein YjiA, C-terminal domain"/>
    <property type="match status" value="1"/>
</dbReference>
<dbReference type="InterPro" id="IPR003495">
    <property type="entry name" value="CobW/HypB/UreG_nucleotide-bd"/>
</dbReference>
<evidence type="ECO:0000256" key="1">
    <source>
        <dbReference type="ARBA" id="ARBA00022741"/>
    </source>
</evidence>
<proteinExistence type="inferred from homology"/>
<feature type="domain" description="CobW C-terminal" evidence="8">
    <location>
        <begin position="228"/>
        <end position="302"/>
    </location>
</feature>
<evidence type="ECO:0000256" key="3">
    <source>
        <dbReference type="ARBA" id="ARBA00023186"/>
    </source>
</evidence>
<feature type="domain" description="CobW/HypB/UreG nucleotide-binding" evidence="7">
    <location>
        <begin position="9"/>
        <end position="187"/>
    </location>
</feature>
<reference evidence="9 10" key="1">
    <citation type="submission" date="2020-08" db="EMBL/GenBank/DDBJ databases">
        <title>Genomic Encyclopedia of Type Strains, Phase IV (KMG-IV): sequencing the most valuable type-strain genomes for metagenomic binning, comparative biology and taxonomic classification.</title>
        <authorList>
            <person name="Goeker M."/>
        </authorList>
    </citation>
    <scope>NUCLEOTIDE SEQUENCE [LARGE SCALE GENOMIC DNA]</scope>
    <source>
        <strain evidence="9 10">YC6886</strain>
    </source>
</reference>
<dbReference type="InterPro" id="IPR027417">
    <property type="entry name" value="P-loop_NTPase"/>
</dbReference>
<evidence type="ECO:0000256" key="5">
    <source>
        <dbReference type="ARBA" id="ARBA00045658"/>
    </source>
</evidence>
<protein>
    <submittedName>
        <fullName evidence="9">G3E family GTPase</fullName>
    </submittedName>
</protein>
<name>A0A840V6B3_9BACT</name>
<sequence>MNPSPAPLPVLITAGFLGSGKTTLIRELLPQLATGSRKPFVLLNDYLNAEIDASSLRGLGAEILTLPASCVCCDDSAGLIDAILKIPTDPPALLMIEANGTTDPYRLIEVLTLTRSLRQRLGPIHQVTVLNESRFGKRLLPGDKRLEQAQVRTASAILTNRSERASPAQRQRVREALMELNPRAPVLHLEAFANLLVEETPLLSPDLTDPPEHVHHHVAVRFPLPRMTIERLRTWLLMLPRDVQRSKGVVQISQEEICYFQRTDDPFESPNLHTSLIPDGFESTAVFIGHGLQESSLRATLESPAFKIFSLSP</sequence>
<organism evidence="9 10">
    <name type="scientific">Haloferula luteola</name>
    <dbReference type="NCBI Taxonomy" id="595692"/>
    <lineage>
        <taxon>Bacteria</taxon>
        <taxon>Pseudomonadati</taxon>
        <taxon>Verrucomicrobiota</taxon>
        <taxon>Verrucomicrobiia</taxon>
        <taxon>Verrucomicrobiales</taxon>
        <taxon>Verrucomicrobiaceae</taxon>
        <taxon>Haloferula</taxon>
    </lineage>
</organism>
<dbReference type="Gene3D" id="3.30.1220.10">
    <property type="entry name" value="CobW-like, C-terminal domain"/>
    <property type="match status" value="1"/>
</dbReference>
<dbReference type="EMBL" id="JACHFD010000002">
    <property type="protein sequence ID" value="MBB5350318.1"/>
    <property type="molecule type" value="Genomic_DNA"/>
</dbReference>
<dbReference type="GO" id="GO:0000166">
    <property type="term" value="F:nucleotide binding"/>
    <property type="evidence" value="ECO:0007669"/>
    <property type="project" value="UniProtKB-KW"/>
</dbReference>
<evidence type="ECO:0000259" key="7">
    <source>
        <dbReference type="Pfam" id="PF02492"/>
    </source>
</evidence>
<evidence type="ECO:0000313" key="10">
    <source>
        <dbReference type="Proteomes" id="UP000557717"/>
    </source>
</evidence>
<dbReference type="GO" id="GO:0005737">
    <property type="term" value="C:cytoplasm"/>
    <property type="evidence" value="ECO:0007669"/>
    <property type="project" value="TreeGrafter"/>
</dbReference>
<dbReference type="Gene3D" id="3.40.50.300">
    <property type="entry name" value="P-loop containing nucleotide triphosphate hydrolases"/>
    <property type="match status" value="1"/>
</dbReference>
<keyword evidence="3" id="KW-0143">Chaperone</keyword>
<dbReference type="AlphaFoldDB" id="A0A840V6B3"/>
<keyword evidence="1" id="KW-0547">Nucleotide-binding</keyword>
<keyword evidence="10" id="KW-1185">Reference proteome</keyword>
<dbReference type="InterPro" id="IPR036627">
    <property type="entry name" value="CobW-likC_sf"/>
</dbReference>
<evidence type="ECO:0000313" key="9">
    <source>
        <dbReference type="EMBL" id="MBB5350318.1"/>
    </source>
</evidence>
<dbReference type="GO" id="GO:0016787">
    <property type="term" value="F:hydrolase activity"/>
    <property type="evidence" value="ECO:0007669"/>
    <property type="project" value="UniProtKB-KW"/>
</dbReference>
<dbReference type="RefSeq" id="WP_184015523.1">
    <property type="nucleotide sequence ID" value="NZ_JACHFD010000002.1"/>
</dbReference>
<dbReference type="InterPro" id="IPR011629">
    <property type="entry name" value="CobW-like_C"/>
</dbReference>
<comment type="caution">
    <text evidence="9">The sequence shown here is derived from an EMBL/GenBank/DDBJ whole genome shotgun (WGS) entry which is preliminary data.</text>
</comment>
<dbReference type="Pfam" id="PF02492">
    <property type="entry name" value="cobW"/>
    <property type="match status" value="1"/>
</dbReference>
<dbReference type="InterPro" id="IPR051316">
    <property type="entry name" value="Zinc-reg_GTPase_activator"/>
</dbReference>
<comment type="function">
    <text evidence="5">Zinc chaperone that directly transfers zinc cofactor to target proteins, thereby activating them. Zinc is transferred from the CXCC motif in the GTPase domain to the zinc binding site in target proteins in a process requiring GTP hydrolysis.</text>
</comment>
<evidence type="ECO:0000256" key="2">
    <source>
        <dbReference type="ARBA" id="ARBA00022801"/>
    </source>
</evidence>
<evidence type="ECO:0000256" key="4">
    <source>
        <dbReference type="ARBA" id="ARBA00034320"/>
    </source>
</evidence>
<keyword evidence="2" id="KW-0378">Hydrolase</keyword>
<evidence type="ECO:0000259" key="8">
    <source>
        <dbReference type="Pfam" id="PF07683"/>
    </source>
</evidence>